<evidence type="ECO:0000313" key="5">
    <source>
        <dbReference type="Proteomes" id="UP000266841"/>
    </source>
</evidence>
<dbReference type="PANTHER" id="PTHR31469">
    <property type="entry name" value="OS07G0633600 PROTEIN"/>
    <property type="match status" value="1"/>
</dbReference>
<organism evidence="4 5">
    <name type="scientific">Thalassiosira oceanica</name>
    <name type="common">Marine diatom</name>
    <dbReference type="NCBI Taxonomy" id="159749"/>
    <lineage>
        <taxon>Eukaryota</taxon>
        <taxon>Sar</taxon>
        <taxon>Stramenopiles</taxon>
        <taxon>Ochrophyta</taxon>
        <taxon>Bacillariophyta</taxon>
        <taxon>Coscinodiscophyceae</taxon>
        <taxon>Thalassiosirophycidae</taxon>
        <taxon>Thalassiosirales</taxon>
        <taxon>Thalassiosiraceae</taxon>
        <taxon>Thalassiosira</taxon>
    </lineage>
</organism>
<accession>K0RHU8</accession>
<reference evidence="4 5" key="1">
    <citation type="journal article" date="2012" name="Genome Biol.">
        <title>Genome and low-iron response of an oceanic diatom adapted to chronic iron limitation.</title>
        <authorList>
            <person name="Lommer M."/>
            <person name="Specht M."/>
            <person name="Roy A.S."/>
            <person name="Kraemer L."/>
            <person name="Andreson R."/>
            <person name="Gutowska M.A."/>
            <person name="Wolf J."/>
            <person name="Bergner S.V."/>
            <person name="Schilhabel M.B."/>
            <person name="Klostermeier U.C."/>
            <person name="Beiko R.G."/>
            <person name="Rosenstiel P."/>
            <person name="Hippler M."/>
            <person name="Laroche J."/>
        </authorList>
    </citation>
    <scope>NUCLEOTIDE SEQUENCE [LARGE SCALE GENOMIC DNA]</scope>
    <source>
        <strain evidence="4 5">CCMP1005</strain>
    </source>
</reference>
<dbReference type="Proteomes" id="UP000266841">
    <property type="component" value="Unassembled WGS sequence"/>
</dbReference>
<dbReference type="AlphaFoldDB" id="K0RHU8"/>
<gene>
    <name evidence="4" type="ORF">THAOC_27317</name>
</gene>
<evidence type="ECO:0000256" key="1">
    <source>
        <dbReference type="ARBA" id="ARBA00022679"/>
    </source>
</evidence>
<dbReference type="Gene3D" id="3.40.50.11350">
    <property type="match status" value="1"/>
</dbReference>
<dbReference type="CDD" id="cd11296">
    <property type="entry name" value="O-FucT_like"/>
    <property type="match status" value="1"/>
</dbReference>
<keyword evidence="2" id="KW-0294">Fucose metabolism</keyword>
<proteinExistence type="predicted"/>
<dbReference type="FunFam" id="3.40.50.11350:FF:000014">
    <property type="entry name" value="Uncharacterized protein"/>
    <property type="match status" value="1"/>
</dbReference>
<keyword evidence="1" id="KW-0808">Transferase</keyword>
<dbReference type="Gene3D" id="3.40.50.11340">
    <property type="match status" value="1"/>
</dbReference>
<evidence type="ECO:0000313" key="4">
    <source>
        <dbReference type="EMBL" id="EJK53273.1"/>
    </source>
</evidence>
<evidence type="ECO:0000256" key="2">
    <source>
        <dbReference type="ARBA" id="ARBA00023253"/>
    </source>
</evidence>
<dbReference type="GO" id="GO:0016740">
    <property type="term" value="F:transferase activity"/>
    <property type="evidence" value="ECO:0007669"/>
    <property type="project" value="UniProtKB-KW"/>
</dbReference>
<name>K0RHU8_THAOC</name>
<sequence>MVYWKDLPSDALFTSPINRERKKKKYLTFEPDGGGFNNIRMSLETMVLMAHAMGRTLVMPPSQGMYLLRKDRDKQRVHFSFDDFYHLEQVGYEHAGLDIITMEEFLKTEGMAGNLRNKTTGTVVYPPNNRTKWDGLDPKELKEYLRGVTLTPLDWKPERCVVAFPSDDGREHFKELEDIFSEASGQKPKWAQFTDNPVAVDAPPQERLKESLRGGDVKNLCIYDEEMQEAPVVHFMCYHKMRVRFLTHFYAFLFFEDWRQDLWSKRFVRDHLRYSDEIQCAAARIVAALRKRARDRDPKGNPDGDYDSFHIRRGDFQYKNTRLEADQIYDNTKDELKEGSTVFVATDHQGKPFFKPLSDHYDLVFLKDFKHELEGVNSNYYGMIDQLVASRGRTFFGCFHSTFSGFIFRMRGYHSQNDRLDDRAQALGIVPRSYYYSSKQDMRLYDKYYSVHGAVYSREYPVAWRDIDKGVDLLKDEIAAVE</sequence>
<evidence type="ECO:0008006" key="6">
    <source>
        <dbReference type="Google" id="ProtNLM"/>
    </source>
</evidence>
<dbReference type="InterPro" id="IPR019378">
    <property type="entry name" value="GDP-Fuc_O-FucTrfase"/>
</dbReference>
<dbReference type="FunFam" id="3.40.50.11340:FF:000013">
    <property type="entry name" value="Uncharacterized protein"/>
    <property type="match status" value="1"/>
</dbReference>
<dbReference type="EMBL" id="AGNL01038102">
    <property type="protein sequence ID" value="EJK53273.1"/>
    <property type="molecule type" value="Genomic_DNA"/>
</dbReference>
<dbReference type="OrthoDB" id="1861862at2759"/>
<protein>
    <recommendedName>
        <fullName evidence="6">O-fucosyltransferase family protein</fullName>
    </recommendedName>
</protein>
<keyword evidence="5" id="KW-1185">Reference proteome</keyword>
<evidence type="ECO:0000256" key="3">
    <source>
        <dbReference type="ARBA" id="ARBA00023277"/>
    </source>
</evidence>
<dbReference type="Pfam" id="PF10250">
    <property type="entry name" value="O-FucT"/>
    <property type="match status" value="1"/>
</dbReference>
<dbReference type="GO" id="GO:0006004">
    <property type="term" value="P:fucose metabolic process"/>
    <property type="evidence" value="ECO:0007669"/>
    <property type="project" value="UniProtKB-KW"/>
</dbReference>
<dbReference type="PANTHER" id="PTHR31469:SF8">
    <property type="entry name" value="OS07G0641000 PROTEIN"/>
    <property type="match status" value="1"/>
</dbReference>
<dbReference type="OMA" id="CIYDEEM"/>
<dbReference type="eggNOG" id="ENOG502S0D4">
    <property type="taxonomic scope" value="Eukaryota"/>
</dbReference>
<keyword evidence="3" id="KW-0119">Carbohydrate metabolism</keyword>
<comment type="caution">
    <text evidence="4">The sequence shown here is derived from an EMBL/GenBank/DDBJ whole genome shotgun (WGS) entry which is preliminary data.</text>
</comment>